<evidence type="ECO:0000313" key="3">
    <source>
        <dbReference type="Proteomes" id="UP000827133"/>
    </source>
</evidence>
<evidence type="ECO:0000256" key="1">
    <source>
        <dbReference type="SAM" id="SignalP"/>
    </source>
</evidence>
<feature type="chain" id="PRO_5040395202" evidence="1">
    <location>
        <begin position="16"/>
        <end position="243"/>
    </location>
</feature>
<dbReference type="Proteomes" id="UP000827133">
    <property type="component" value="Unassembled WGS sequence"/>
</dbReference>
<accession>A0A9P8D8A7</accession>
<dbReference type="KEGG" id="fmu:J7337_011992"/>
<comment type="caution">
    <text evidence="2">The sequence shown here is derived from an EMBL/GenBank/DDBJ whole genome shotgun (WGS) entry which is preliminary data.</text>
</comment>
<keyword evidence="1" id="KW-0732">Signal</keyword>
<evidence type="ECO:0000313" key="2">
    <source>
        <dbReference type="EMBL" id="KAG9497200.1"/>
    </source>
</evidence>
<gene>
    <name evidence="2" type="ORF">J7337_011992</name>
</gene>
<feature type="signal peptide" evidence="1">
    <location>
        <begin position="1"/>
        <end position="15"/>
    </location>
</feature>
<keyword evidence="3" id="KW-1185">Reference proteome</keyword>
<protein>
    <submittedName>
        <fullName evidence="2">Uncharacterized protein</fullName>
    </submittedName>
</protein>
<proteinExistence type="predicted"/>
<sequence>MKLSYLFPFVGLAQAVPTANPSHPSIFDNPTIPVRDPASLEDLPGLSHIRRAAAATQQTLNVSYCEVTVKGNQGFWQSWLAHDLTGHLYVTQGIPSPGTKNGDNIYDVYLQSGSVGQGGYISFATNKYLLPLPYKIGGPNVDYAKVSMTDKGYILSEPDYSNIDKPATNSPLVFYSERSMNLGKSYGPPTRYVASGKSYLGVKISDKGIVDGVVQLIGEQNGGLGYIARVAGWCRNFPTPIIA</sequence>
<name>A0A9P8D8A7_9HYPO</name>
<dbReference type="AlphaFoldDB" id="A0A9P8D8A7"/>
<reference evidence="2" key="1">
    <citation type="journal article" date="2021" name="Mol. Plant Microbe Interact.">
        <title>Telomere to telomere genome assembly of Fusarium musae F31, causal agent of crown rot disease of banana.</title>
        <authorList>
            <person name="Degradi L."/>
            <person name="Tava V."/>
            <person name="Kunova A."/>
            <person name="Cortesi P."/>
            <person name="Saracchi M."/>
            <person name="Pasquali M."/>
        </authorList>
    </citation>
    <scope>NUCLEOTIDE SEQUENCE</scope>
    <source>
        <strain evidence="2">F31</strain>
    </source>
</reference>
<dbReference type="EMBL" id="JAHBCI010000009">
    <property type="protein sequence ID" value="KAG9497200.1"/>
    <property type="molecule type" value="Genomic_DNA"/>
</dbReference>
<dbReference type="RefSeq" id="XP_044676200.1">
    <property type="nucleotide sequence ID" value="XM_044829525.1"/>
</dbReference>
<dbReference type="GeneID" id="68319848"/>
<organism evidence="2 3">
    <name type="scientific">Fusarium musae</name>
    <dbReference type="NCBI Taxonomy" id="1042133"/>
    <lineage>
        <taxon>Eukaryota</taxon>
        <taxon>Fungi</taxon>
        <taxon>Dikarya</taxon>
        <taxon>Ascomycota</taxon>
        <taxon>Pezizomycotina</taxon>
        <taxon>Sordariomycetes</taxon>
        <taxon>Hypocreomycetidae</taxon>
        <taxon>Hypocreales</taxon>
        <taxon>Nectriaceae</taxon>
        <taxon>Fusarium</taxon>
    </lineage>
</organism>